<gene>
    <name evidence="3" type="ORF">ACFOUV_00445</name>
</gene>
<feature type="domain" description="DUF6933" evidence="2">
    <location>
        <begin position="2"/>
        <end position="158"/>
    </location>
</feature>
<dbReference type="InterPro" id="IPR012912">
    <property type="entry name" value="Plasmid_pRiA4b_Orf3-like"/>
</dbReference>
<dbReference type="InterPro" id="IPR024047">
    <property type="entry name" value="MM3350-like_sf"/>
</dbReference>
<organism evidence="3 4">
    <name type="scientific">Oceanobacillus longus</name>
    <dbReference type="NCBI Taxonomy" id="930120"/>
    <lineage>
        <taxon>Bacteria</taxon>
        <taxon>Bacillati</taxon>
        <taxon>Bacillota</taxon>
        <taxon>Bacilli</taxon>
        <taxon>Bacillales</taxon>
        <taxon>Bacillaceae</taxon>
        <taxon>Oceanobacillus</taxon>
    </lineage>
</organism>
<feature type="domain" description="Plasmid pRiA4b Orf3-like" evidence="1">
    <location>
        <begin position="176"/>
        <end position="371"/>
    </location>
</feature>
<sequence length="381" mass="45051">MHIQGTKKLLDYLKINPVSQQELDPLFSWHANLMTINRRKAIVLVNDRNRYIIVLYGITAKHVKKLDELILESIKETFLEEGIKEEIVEQYIQHAPDFTFAKTKDKTSVARMNKSCETIYIWDDLLDDDHVEQIKFNKEASRYLITNGKNNYINPNRELYKNLEDFTGQMAIQVKAVRLNVKLNLENRSVVRKLVVPLNFTFYQLHKALQIAFDWKDYHLHEFYIYGDQTTDAQNKGRSLNYPSFDLENKKLIVNLVCNKETLDYKNDIPVKLEAEIKLSSYLPTYKHMNYIYDFGDDWTHRIEVESFINDYDKNFPVCMEGEGNTPPEDVGGTHGYEMYLNILADPTHPDHQHMLEWGKGQYKREFDIEKVNRFLRSEFE</sequence>
<name>A0ABV8GR14_9BACI</name>
<evidence type="ECO:0000313" key="4">
    <source>
        <dbReference type="Proteomes" id="UP001595772"/>
    </source>
</evidence>
<evidence type="ECO:0000313" key="3">
    <source>
        <dbReference type="EMBL" id="MFC4022279.1"/>
    </source>
</evidence>
<dbReference type="InterPro" id="IPR053864">
    <property type="entry name" value="DUF6933"/>
</dbReference>
<accession>A0ABV8GR14</accession>
<dbReference type="Proteomes" id="UP001595772">
    <property type="component" value="Unassembled WGS sequence"/>
</dbReference>
<comment type="caution">
    <text evidence="3">The sequence shown here is derived from an EMBL/GenBank/DDBJ whole genome shotgun (WGS) entry which is preliminary data.</text>
</comment>
<reference evidence="4" key="1">
    <citation type="journal article" date="2019" name="Int. J. Syst. Evol. Microbiol.">
        <title>The Global Catalogue of Microorganisms (GCM) 10K type strain sequencing project: providing services to taxonomists for standard genome sequencing and annotation.</title>
        <authorList>
            <consortium name="The Broad Institute Genomics Platform"/>
            <consortium name="The Broad Institute Genome Sequencing Center for Infectious Disease"/>
            <person name="Wu L."/>
            <person name="Ma J."/>
        </authorList>
    </citation>
    <scope>NUCLEOTIDE SEQUENCE [LARGE SCALE GENOMIC DNA]</scope>
    <source>
        <strain evidence="4">IBRC-M 10703</strain>
    </source>
</reference>
<keyword evidence="4" id="KW-1185">Reference proteome</keyword>
<evidence type="ECO:0000259" key="2">
    <source>
        <dbReference type="Pfam" id="PF22016"/>
    </source>
</evidence>
<proteinExistence type="predicted"/>
<dbReference type="PANTHER" id="PTHR41878">
    <property type="entry name" value="LEXA REPRESSOR-RELATED"/>
    <property type="match status" value="1"/>
</dbReference>
<dbReference type="PANTHER" id="PTHR41878:SF1">
    <property type="entry name" value="TNPR PROTEIN"/>
    <property type="match status" value="1"/>
</dbReference>
<dbReference type="Pfam" id="PF07929">
    <property type="entry name" value="PRiA4_ORF3"/>
    <property type="match status" value="1"/>
</dbReference>
<dbReference type="Gene3D" id="3.10.290.30">
    <property type="entry name" value="MM3350-like"/>
    <property type="match status" value="1"/>
</dbReference>
<dbReference type="EMBL" id="JBHSAO010000001">
    <property type="protein sequence ID" value="MFC4022279.1"/>
    <property type="molecule type" value="Genomic_DNA"/>
</dbReference>
<dbReference type="SUPFAM" id="SSF159941">
    <property type="entry name" value="MM3350-like"/>
    <property type="match status" value="1"/>
</dbReference>
<dbReference type="RefSeq" id="WP_379494797.1">
    <property type="nucleotide sequence ID" value="NZ_JBHSAO010000001.1"/>
</dbReference>
<dbReference type="Pfam" id="PF22016">
    <property type="entry name" value="DUF6933"/>
    <property type="match status" value="1"/>
</dbReference>
<protein>
    <submittedName>
        <fullName evidence="3">Plasmid pRiA4b ORF-3 family protein</fullName>
    </submittedName>
</protein>
<evidence type="ECO:0000259" key="1">
    <source>
        <dbReference type="Pfam" id="PF07929"/>
    </source>
</evidence>